<keyword evidence="2" id="KW-0285">Flavoprotein</keyword>
<evidence type="ECO:0000256" key="3">
    <source>
        <dbReference type="ARBA" id="ARBA00022827"/>
    </source>
</evidence>
<proteinExistence type="predicted"/>
<dbReference type="InterPro" id="IPR005101">
    <property type="entry name" value="Cryptochr/Photolyase_FAD-bd"/>
</dbReference>
<evidence type="ECO:0000256" key="4">
    <source>
        <dbReference type="SAM" id="MobiDB-lite"/>
    </source>
</evidence>
<protein>
    <recommendedName>
        <fullName evidence="5">Cryptochrome/DNA photolyase FAD-binding domain-containing protein</fullName>
    </recommendedName>
</protein>
<feature type="region of interest" description="Disordered" evidence="4">
    <location>
        <begin position="78"/>
        <end position="105"/>
    </location>
</feature>
<dbReference type="GO" id="GO:0003677">
    <property type="term" value="F:DNA binding"/>
    <property type="evidence" value="ECO:0007669"/>
    <property type="project" value="TreeGrafter"/>
</dbReference>
<feature type="domain" description="Cryptochrome/DNA photolyase FAD-binding" evidence="5">
    <location>
        <begin position="22"/>
        <end position="62"/>
    </location>
</feature>
<name>A0A380TA40_9ZZZZ</name>
<feature type="region of interest" description="Disordered" evidence="4">
    <location>
        <begin position="1"/>
        <end position="23"/>
    </location>
</feature>
<dbReference type="GO" id="GO:0005737">
    <property type="term" value="C:cytoplasm"/>
    <property type="evidence" value="ECO:0007669"/>
    <property type="project" value="TreeGrafter"/>
</dbReference>
<dbReference type="PRINTS" id="PR00147">
    <property type="entry name" value="DNAPHOTLYASE"/>
</dbReference>
<evidence type="ECO:0000256" key="2">
    <source>
        <dbReference type="ARBA" id="ARBA00022630"/>
    </source>
</evidence>
<evidence type="ECO:0000313" key="6">
    <source>
        <dbReference type="EMBL" id="SUS03877.1"/>
    </source>
</evidence>
<dbReference type="GO" id="GO:0005634">
    <property type="term" value="C:nucleus"/>
    <property type="evidence" value="ECO:0007669"/>
    <property type="project" value="TreeGrafter"/>
</dbReference>
<dbReference type="PANTHER" id="PTHR11455:SF18">
    <property type="entry name" value="SI:CH1073-390K14.1"/>
    <property type="match status" value="1"/>
</dbReference>
<dbReference type="EMBL" id="UIDG01000016">
    <property type="protein sequence ID" value="SUS03877.1"/>
    <property type="molecule type" value="Genomic_DNA"/>
</dbReference>
<gene>
    <name evidence="6" type="ORF">DF3PB_1120002</name>
</gene>
<dbReference type="Pfam" id="PF03441">
    <property type="entry name" value="FAD_binding_7"/>
    <property type="match status" value="1"/>
</dbReference>
<accession>A0A380TA40</accession>
<sequence length="105" mass="11789">MASRGRSGVRSRPSYGTSRRGAGYPIVDVGMRELWATGWLRNRARIIVASFLIKDLLLPWMASCGALDRGTRISRSRRSIRPTGFSHRSGPALYHHSAIPHMRSR</sequence>
<dbReference type="GO" id="GO:0003904">
    <property type="term" value="F:deoxyribodipyrimidine photo-lyase activity"/>
    <property type="evidence" value="ECO:0007669"/>
    <property type="project" value="TreeGrafter"/>
</dbReference>
<dbReference type="InterPro" id="IPR036134">
    <property type="entry name" value="Crypto/Photolyase_FAD-like_sf"/>
</dbReference>
<dbReference type="Gene3D" id="1.10.579.10">
    <property type="entry name" value="DNA Cyclobutane Dipyrimidine Photolyase, subunit A, domain 3"/>
    <property type="match status" value="1"/>
</dbReference>
<organism evidence="6">
    <name type="scientific">metagenome</name>
    <dbReference type="NCBI Taxonomy" id="256318"/>
    <lineage>
        <taxon>unclassified sequences</taxon>
        <taxon>metagenomes</taxon>
    </lineage>
</organism>
<dbReference type="GO" id="GO:0043153">
    <property type="term" value="P:entrainment of circadian clock by photoperiod"/>
    <property type="evidence" value="ECO:0007669"/>
    <property type="project" value="TreeGrafter"/>
</dbReference>
<evidence type="ECO:0000259" key="5">
    <source>
        <dbReference type="Pfam" id="PF03441"/>
    </source>
</evidence>
<dbReference type="AlphaFoldDB" id="A0A380TA40"/>
<dbReference type="GO" id="GO:0071949">
    <property type="term" value="F:FAD binding"/>
    <property type="evidence" value="ECO:0007669"/>
    <property type="project" value="TreeGrafter"/>
</dbReference>
<evidence type="ECO:0000256" key="1">
    <source>
        <dbReference type="ARBA" id="ARBA00001974"/>
    </source>
</evidence>
<feature type="compositionally biased region" description="Low complexity" evidence="4">
    <location>
        <begin position="1"/>
        <end position="16"/>
    </location>
</feature>
<comment type="cofactor">
    <cofactor evidence="1">
        <name>FAD</name>
        <dbReference type="ChEBI" id="CHEBI:57692"/>
    </cofactor>
</comment>
<dbReference type="GO" id="GO:0032922">
    <property type="term" value="P:circadian regulation of gene expression"/>
    <property type="evidence" value="ECO:0007669"/>
    <property type="project" value="TreeGrafter"/>
</dbReference>
<dbReference type="PANTHER" id="PTHR11455">
    <property type="entry name" value="CRYPTOCHROME"/>
    <property type="match status" value="1"/>
</dbReference>
<reference evidence="6" key="1">
    <citation type="submission" date="2018-07" db="EMBL/GenBank/DDBJ databases">
        <authorList>
            <person name="Quirk P.G."/>
            <person name="Krulwich T.A."/>
        </authorList>
    </citation>
    <scope>NUCLEOTIDE SEQUENCE</scope>
</reference>
<dbReference type="SUPFAM" id="SSF48173">
    <property type="entry name" value="Cryptochrome/photolyase FAD-binding domain"/>
    <property type="match status" value="1"/>
</dbReference>
<keyword evidence="3" id="KW-0274">FAD</keyword>
<dbReference type="InterPro" id="IPR002081">
    <property type="entry name" value="Cryptochrome/DNA_photolyase_1"/>
</dbReference>